<dbReference type="SUPFAM" id="SSF51735">
    <property type="entry name" value="NAD(P)-binding Rossmann-fold domains"/>
    <property type="match status" value="1"/>
</dbReference>
<organism evidence="4 5">
    <name type="scientific">Pneumocystis jirovecii (strain RU7)</name>
    <name type="common">Human pneumocystis pneumonia agent</name>
    <dbReference type="NCBI Taxonomy" id="1408657"/>
    <lineage>
        <taxon>Eukaryota</taxon>
        <taxon>Fungi</taxon>
        <taxon>Dikarya</taxon>
        <taxon>Ascomycota</taxon>
        <taxon>Taphrinomycotina</taxon>
        <taxon>Pneumocystomycetes</taxon>
        <taxon>Pneumocystaceae</taxon>
        <taxon>Pneumocystis</taxon>
    </lineage>
</organism>
<dbReference type="InterPro" id="IPR036291">
    <property type="entry name" value="NAD(P)-bd_dom_sf"/>
</dbReference>
<dbReference type="GO" id="GO:0016616">
    <property type="term" value="F:oxidoreductase activity, acting on the CH-OH group of donors, NAD or NADP as acceptor"/>
    <property type="evidence" value="ECO:0007669"/>
    <property type="project" value="TreeGrafter"/>
</dbReference>
<evidence type="ECO:0000313" key="4">
    <source>
        <dbReference type="EMBL" id="KTW27148.1"/>
    </source>
</evidence>
<dbReference type="RefSeq" id="XP_018228304.1">
    <property type="nucleotide sequence ID" value="XM_018375405.1"/>
</dbReference>
<accession>A0A0W4ZFI8</accession>
<dbReference type="Pfam" id="PF13561">
    <property type="entry name" value="adh_short_C2"/>
    <property type="match status" value="1"/>
</dbReference>
<evidence type="ECO:0000256" key="2">
    <source>
        <dbReference type="ARBA" id="ARBA00022857"/>
    </source>
</evidence>
<dbReference type="GO" id="GO:0006633">
    <property type="term" value="P:fatty acid biosynthetic process"/>
    <property type="evidence" value="ECO:0007669"/>
    <property type="project" value="TreeGrafter"/>
</dbReference>
<dbReference type="GeneID" id="28941660"/>
<dbReference type="eggNOG" id="KOG3463">
    <property type="taxonomic scope" value="Eukaryota"/>
</dbReference>
<dbReference type="STRING" id="1408657.A0A0W4ZFI8"/>
<comment type="similarity">
    <text evidence="1">Belongs to the short-chain dehydrogenases/reductases (SDR) family.</text>
</comment>
<dbReference type="CDD" id="cd05233">
    <property type="entry name" value="SDR_c"/>
    <property type="match status" value="1"/>
</dbReference>
<dbReference type="PROSITE" id="PS00061">
    <property type="entry name" value="ADH_SHORT"/>
    <property type="match status" value="1"/>
</dbReference>
<dbReference type="InterPro" id="IPR020904">
    <property type="entry name" value="Sc_DH/Rdtase_CS"/>
</dbReference>
<evidence type="ECO:0000256" key="1">
    <source>
        <dbReference type="ARBA" id="ARBA00006484"/>
    </source>
</evidence>
<keyword evidence="3" id="KW-0560">Oxidoreductase</keyword>
<dbReference type="Proteomes" id="UP000053447">
    <property type="component" value="Unassembled WGS sequence"/>
</dbReference>
<dbReference type="PRINTS" id="PR00081">
    <property type="entry name" value="GDHRDH"/>
</dbReference>
<comment type="caution">
    <text evidence="4">The sequence shown here is derived from an EMBL/GenBank/DDBJ whole genome shotgun (WGS) entry which is preliminary data.</text>
</comment>
<dbReference type="PRINTS" id="PR00080">
    <property type="entry name" value="SDRFAMILY"/>
</dbReference>
<dbReference type="AlphaFoldDB" id="A0A0W4ZFI8"/>
<dbReference type="InterPro" id="IPR002347">
    <property type="entry name" value="SDR_fam"/>
</dbReference>
<dbReference type="Gene3D" id="3.40.50.720">
    <property type="entry name" value="NAD(P)-binding Rossmann-like Domain"/>
    <property type="match status" value="1"/>
</dbReference>
<dbReference type="GO" id="GO:0048038">
    <property type="term" value="F:quinone binding"/>
    <property type="evidence" value="ECO:0007669"/>
    <property type="project" value="TreeGrafter"/>
</dbReference>
<keyword evidence="5" id="KW-1185">Reference proteome</keyword>
<evidence type="ECO:0000256" key="3">
    <source>
        <dbReference type="ARBA" id="ARBA00023002"/>
    </source>
</evidence>
<dbReference type="EMBL" id="LFWA01000015">
    <property type="protein sequence ID" value="KTW27148.1"/>
    <property type="molecule type" value="Genomic_DNA"/>
</dbReference>
<dbReference type="FunFam" id="3.40.50.720:FF:000173">
    <property type="entry name" value="3-oxoacyl-[acyl-carrier protein] reductase"/>
    <property type="match status" value="1"/>
</dbReference>
<proteinExistence type="inferred from homology"/>
<name>A0A0W4ZFI8_PNEJ7</name>
<reference evidence="5" key="1">
    <citation type="journal article" date="2016" name="Nat. Commun.">
        <title>Genome analysis of three Pneumocystis species reveals adaptation mechanisms to life exclusively in mammalian hosts.</title>
        <authorList>
            <person name="Ma L."/>
            <person name="Chen Z."/>
            <person name="Huang D.W."/>
            <person name="Kutty G."/>
            <person name="Ishihara M."/>
            <person name="Wang H."/>
            <person name="Abouelleil A."/>
            <person name="Bishop L."/>
            <person name="Davey E."/>
            <person name="Deng R."/>
            <person name="Deng X."/>
            <person name="Fan L."/>
            <person name="Fantoni G."/>
            <person name="Fitzgerald M."/>
            <person name="Gogineni E."/>
            <person name="Goldberg J.M."/>
            <person name="Handley G."/>
            <person name="Hu X."/>
            <person name="Huber C."/>
            <person name="Jiao X."/>
            <person name="Jones K."/>
            <person name="Levin J.Z."/>
            <person name="Liu Y."/>
            <person name="Macdonald P."/>
            <person name="Melnikov A."/>
            <person name="Raley C."/>
            <person name="Sassi M."/>
            <person name="Sherman B.T."/>
            <person name="Song X."/>
            <person name="Sykes S."/>
            <person name="Tran B."/>
            <person name="Walsh L."/>
            <person name="Xia Y."/>
            <person name="Yang J."/>
            <person name="Young S."/>
            <person name="Zeng Q."/>
            <person name="Zheng X."/>
            <person name="Stephens R."/>
            <person name="Nusbaum C."/>
            <person name="Birren B.W."/>
            <person name="Azadi P."/>
            <person name="Lempicki R.A."/>
            <person name="Cuomo C.A."/>
            <person name="Kovacs J.A."/>
        </authorList>
    </citation>
    <scope>NUCLEOTIDE SEQUENCE [LARGE SCALE GENOMIC DNA]</scope>
    <source>
        <strain evidence="5">RU7</strain>
    </source>
</reference>
<dbReference type="VEuPathDB" id="FungiDB:T551_03142"/>
<protein>
    <recommendedName>
        <fullName evidence="6">3-oxoacyl-[acyl-carrier-protein] reductase</fullName>
    </recommendedName>
</protein>
<dbReference type="PANTHER" id="PTHR42760">
    <property type="entry name" value="SHORT-CHAIN DEHYDROGENASES/REDUCTASES FAMILY MEMBER"/>
    <property type="match status" value="1"/>
</dbReference>
<evidence type="ECO:0000313" key="5">
    <source>
        <dbReference type="Proteomes" id="UP000053447"/>
    </source>
</evidence>
<keyword evidence="2" id="KW-0521">NADP</keyword>
<evidence type="ECO:0008006" key="6">
    <source>
        <dbReference type="Google" id="ProtNLM"/>
    </source>
</evidence>
<dbReference type="PANTHER" id="PTHR42760:SF133">
    <property type="entry name" value="3-OXOACYL-[ACYL-CARRIER-PROTEIN] REDUCTASE"/>
    <property type="match status" value="1"/>
</dbReference>
<sequence>MLISRKIFFKEYIFKKLFFKKLYQKYNIYPSFNEYFLFSTFFQGKTCLISGGSRGIGLGIAQRFAKEGNRCILVSKNKDRLKEALSTLPFQNIHEYYSLDVKDPDEWIQLAKKIDKLDVLVNAAGKVFSFALWVLKCQGISQHMLFPRMPMDEIANIVSTNLLGSIYACRVFLRHFLNNKGGSIINISSSIILGGGVGATVYAASKAGISGFTKALSAEWASKGIRVNAISPGYVDTFMLSQLNEKKRKVAESSNHIKRFGNIEEIASAAVFLVCNEFITGTTLYIDGGM</sequence>
<dbReference type="OrthoDB" id="1669814at2759"/>
<dbReference type="eggNOG" id="KOG0725">
    <property type="taxonomic scope" value="Eukaryota"/>
</dbReference>
<gene>
    <name evidence="4" type="ORF">T551_03142</name>
</gene>